<comment type="subcellular location">
    <subcellularLocation>
        <location evidence="1 6">Membrane</location>
        <topology evidence="1 6">Multi-pass membrane protein</topology>
    </subcellularLocation>
</comment>
<dbReference type="OrthoDB" id="648861at2759"/>
<dbReference type="STRING" id="334426.A0A158PF20"/>
<evidence type="ECO:0000313" key="9">
    <source>
        <dbReference type="WBParaSite" id="ACOC_0000274701-mRNA-1"/>
    </source>
</evidence>
<feature type="transmembrane region" description="Helical" evidence="6">
    <location>
        <begin position="232"/>
        <end position="250"/>
    </location>
</feature>
<feature type="transmembrane region" description="Helical" evidence="6">
    <location>
        <begin position="101"/>
        <end position="121"/>
    </location>
</feature>
<keyword evidence="2 6" id="KW-0813">Transport</keyword>
<evidence type="ECO:0000313" key="7">
    <source>
        <dbReference type="EMBL" id="VDM54333.1"/>
    </source>
</evidence>
<evidence type="ECO:0000256" key="2">
    <source>
        <dbReference type="ARBA" id="ARBA00022448"/>
    </source>
</evidence>
<reference evidence="7 8" key="2">
    <citation type="submission" date="2018-11" db="EMBL/GenBank/DDBJ databases">
        <authorList>
            <consortium name="Pathogen Informatics"/>
        </authorList>
    </citation>
    <scope>NUCLEOTIDE SEQUENCE [LARGE SCALE GENOMIC DNA]</scope>
    <source>
        <strain evidence="7 8">Costa Rica</strain>
    </source>
</reference>
<dbReference type="PANTHER" id="PTHR11660">
    <property type="entry name" value="SOLUTE CARRIER FAMILY 40 MEMBER"/>
    <property type="match status" value="1"/>
</dbReference>
<feature type="transmembrane region" description="Helical" evidence="6">
    <location>
        <begin position="127"/>
        <end position="145"/>
    </location>
</feature>
<sequence>MQALGGMRMVSIEQFGEGIGQMILSGHLGRQFDRVSRKFAILTVVPVNNISITLGASAFIVCMSVQPYSVWFTSFLILGIAACAVNRLFLNAEKSLLSRDWLVVISSGGTLSSLNAAFTALDQLTNVISPIIVGVWIMFYMKLLFHRFTIMISSPIWRKMVAVVTSTSHVLQTYGRQSVVAAAFGMALLFMTAMGFDGVRNNDAFLHPMGILGALSYALFERRFGVRKTGLLGLTCQQFCLIAAVISIWLPGSPFDPKEYFYNETMKVGHVCSRIELRLWMADLSIIHIMQESVPESDRNTVFGVHNALCQTFSILKVQFLLLHSS</sequence>
<gene>
    <name evidence="7" type="ORF">ACOC_LOCUS2748</name>
</gene>
<comment type="similarity">
    <text evidence="6">Belongs to the ferroportin (FP) (TC 2.A.100) family. SLC40A subfamily.</text>
</comment>
<keyword evidence="3 6" id="KW-0812">Transmembrane</keyword>
<evidence type="ECO:0000256" key="6">
    <source>
        <dbReference type="RuleBase" id="RU365065"/>
    </source>
</evidence>
<evidence type="ECO:0000256" key="1">
    <source>
        <dbReference type="ARBA" id="ARBA00004141"/>
    </source>
</evidence>
<proteinExistence type="inferred from homology"/>
<dbReference type="GO" id="GO:0016020">
    <property type="term" value="C:membrane"/>
    <property type="evidence" value="ECO:0007669"/>
    <property type="project" value="UniProtKB-SubCell"/>
</dbReference>
<comment type="function">
    <text evidence="6">May be involved in iron transport and iron homeostasis.</text>
</comment>
<dbReference type="PANTHER" id="PTHR11660:SF69">
    <property type="entry name" value="SOLUTE CARRIER FAMILY 40 MEMBER"/>
    <property type="match status" value="1"/>
</dbReference>
<feature type="transmembrane region" description="Helical" evidence="6">
    <location>
        <begin position="68"/>
        <end position="89"/>
    </location>
</feature>
<keyword evidence="8" id="KW-1185">Reference proteome</keyword>
<dbReference type="InterPro" id="IPR009716">
    <property type="entry name" value="Ferroportin-1"/>
</dbReference>
<feature type="transmembrane region" description="Helical" evidence="6">
    <location>
        <begin position="204"/>
        <end position="220"/>
    </location>
</feature>
<comment type="caution">
    <text evidence="6">Lacks conserved residue(s) required for the propagation of feature annotation.</text>
</comment>
<keyword evidence="5 6" id="KW-0472">Membrane</keyword>
<organism evidence="9">
    <name type="scientific">Angiostrongylus costaricensis</name>
    <name type="common">Nematode worm</name>
    <dbReference type="NCBI Taxonomy" id="334426"/>
    <lineage>
        <taxon>Eukaryota</taxon>
        <taxon>Metazoa</taxon>
        <taxon>Ecdysozoa</taxon>
        <taxon>Nematoda</taxon>
        <taxon>Chromadorea</taxon>
        <taxon>Rhabditida</taxon>
        <taxon>Rhabditina</taxon>
        <taxon>Rhabditomorpha</taxon>
        <taxon>Strongyloidea</taxon>
        <taxon>Metastrongylidae</taxon>
        <taxon>Angiostrongylus</taxon>
    </lineage>
</organism>
<dbReference type="Pfam" id="PF06963">
    <property type="entry name" value="FPN1"/>
    <property type="match status" value="3"/>
</dbReference>
<dbReference type="EMBL" id="UYYA01000613">
    <property type="protein sequence ID" value="VDM54333.1"/>
    <property type="molecule type" value="Genomic_DNA"/>
</dbReference>
<keyword evidence="6" id="KW-0406">Ion transport</keyword>
<evidence type="ECO:0000313" key="8">
    <source>
        <dbReference type="Proteomes" id="UP000267027"/>
    </source>
</evidence>
<protein>
    <recommendedName>
        <fullName evidence="6">Solute carrier family 40 member</fullName>
    </recommendedName>
</protein>
<dbReference type="WBParaSite" id="ACOC_0000274701-mRNA-1">
    <property type="protein sequence ID" value="ACOC_0000274701-mRNA-1"/>
    <property type="gene ID" value="ACOC_0000274701"/>
</dbReference>
<reference evidence="9" key="1">
    <citation type="submission" date="2016-04" db="UniProtKB">
        <authorList>
            <consortium name="WormBaseParasite"/>
        </authorList>
    </citation>
    <scope>IDENTIFICATION</scope>
</reference>
<feature type="transmembrane region" description="Helical" evidence="6">
    <location>
        <begin position="179"/>
        <end position="198"/>
    </location>
</feature>
<dbReference type="AlphaFoldDB" id="A0A158PF20"/>
<keyword evidence="4 6" id="KW-1133">Transmembrane helix</keyword>
<evidence type="ECO:0000256" key="5">
    <source>
        <dbReference type="ARBA" id="ARBA00023136"/>
    </source>
</evidence>
<dbReference type="OMA" id="LAATHIM"/>
<evidence type="ECO:0000256" key="3">
    <source>
        <dbReference type="ARBA" id="ARBA00022692"/>
    </source>
</evidence>
<dbReference type="Proteomes" id="UP000267027">
    <property type="component" value="Unassembled WGS sequence"/>
</dbReference>
<feature type="transmembrane region" description="Helical" evidence="6">
    <location>
        <begin position="39"/>
        <end position="62"/>
    </location>
</feature>
<evidence type="ECO:0000256" key="4">
    <source>
        <dbReference type="ARBA" id="ARBA00022989"/>
    </source>
</evidence>
<accession>A0A158PF20</accession>
<name>A0A158PF20_ANGCS</name>
<dbReference type="GO" id="GO:0005381">
    <property type="term" value="F:iron ion transmembrane transporter activity"/>
    <property type="evidence" value="ECO:0007669"/>
    <property type="project" value="UniProtKB-UniRule"/>
</dbReference>